<accession>A0ABR3ELE8</accession>
<feature type="compositionally biased region" description="Acidic residues" evidence="1">
    <location>
        <begin position="74"/>
        <end position="90"/>
    </location>
</feature>
<protein>
    <submittedName>
        <fullName evidence="2">Uncharacterized protein</fullName>
    </submittedName>
</protein>
<feature type="region of interest" description="Disordered" evidence="1">
    <location>
        <begin position="1"/>
        <end position="109"/>
    </location>
</feature>
<comment type="caution">
    <text evidence="2">The sequence shown here is derived from an EMBL/GenBank/DDBJ whole genome shotgun (WGS) entry which is preliminary data.</text>
</comment>
<dbReference type="EMBL" id="JBAHYK010003269">
    <property type="protein sequence ID" value="KAL0563701.1"/>
    <property type="molecule type" value="Genomic_DNA"/>
</dbReference>
<gene>
    <name evidence="2" type="ORF">V5O48_018362</name>
</gene>
<evidence type="ECO:0000256" key="1">
    <source>
        <dbReference type="SAM" id="MobiDB-lite"/>
    </source>
</evidence>
<proteinExistence type="predicted"/>
<sequence>FLQPQADADHAETSSDICSDDVDNHRGPKRNHSDQDSDIESDLAPRRKSARLKKAAQEASSSTANVDNLNDSISEMEVDQQAESDIDSVGEENGRSKNPWRLSQVFELE</sequence>
<evidence type="ECO:0000313" key="2">
    <source>
        <dbReference type="EMBL" id="KAL0563701.1"/>
    </source>
</evidence>
<keyword evidence="3" id="KW-1185">Reference proteome</keyword>
<feature type="compositionally biased region" description="Polar residues" evidence="1">
    <location>
        <begin position="58"/>
        <end position="73"/>
    </location>
</feature>
<feature type="compositionally biased region" description="Basic and acidic residues" evidence="1">
    <location>
        <begin position="22"/>
        <end position="35"/>
    </location>
</feature>
<name>A0ABR3ELE8_9AGAR</name>
<organism evidence="2 3">
    <name type="scientific">Marasmius crinis-equi</name>
    <dbReference type="NCBI Taxonomy" id="585013"/>
    <lineage>
        <taxon>Eukaryota</taxon>
        <taxon>Fungi</taxon>
        <taxon>Dikarya</taxon>
        <taxon>Basidiomycota</taxon>
        <taxon>Agaricomycotina</taxon>
        <taxon>Agaricomycetes</taxon>
        <taxon>Agaricomycetidae</taxon>
        <taxon>Agaricales</taxon>
        <taxon>Marasmiineae</taxon>
        <taxon>Marasmiaceae</taxon>
        <taxon>Marasmius</taxon>
    </lineage>
</organism>
<evidence type="ECO:0000313" key="3">
    <source>
        <dbReference type="Proteomes" id="UP001465976"/>
    </source>
</evidence>
<dbReference type="Proteomes" id="UP001465976">
    <property type="component" value="Unassembled WGS sequence"/>
</dbReference>
<feature type="non-terminal residue" evidence="2">
    <location>
        <position position="1"/>
    </location>
</feature>
<reference evidence="2 3" key="1">
    <citation type="submission" date="2024-02" db="EMBL/GenBank/DDBJ databases">
        <title>A draft genome for the cacao thread blight pathogen Marasmius crinis-equi.</title>
        <authorList>
            <person name="Cohen S.P."/>
            <person name="Baruah I.K."/>
            <person name="Amoako-Attah I."/>
            <person name="Bukari Y."/>
            <person name="Meinhardt L.W."/>
            <person name="Bailey B.A."/>
        </authorList>
    </citation>
    <scope>NUCLEOTIDE SEQUENCE [LARGE SCALE GENOMIC DNA]</scope>
    <source>
        <strain evidence="2 3">GH-76</strain>
    </source>
</reference>